<dbReference type="GO" id="GO:0006355">
    <property type="term" value="P:regulation of DNA-templated transcription"/>
    <property type="evidence" value="ECO:0007669"/>
    <property type="project" value="InterPro"/>
</dbReference>
<dbReference type="EMBL" id="AF152923">
    <property type="protein sequence ID" value="AAF05099.1"/>
    <property type="molecule type" value="Genomic_DNA"/>
</dbReference>
<geneLocation type="plasmid" evidence="3">
    <name>pYC</name>
</geneLocation>
<sequence length="93" mass="10369">MIAHDATRIASLHQIFDEPLTNQQKDIALMYAIGLTLDAIGDVKGISPVTVRSHLDKVRKALGGITLSSLRSIIFLRVLFNLQGIIPPYNFYY</sequence>
<dbReference type="Gene3D" id="1.10.10.10">
    <property type="entry name" value="Winged helix-like DNA-binding domain superfamily/Winged helix DNA-binding domain"/>
    <property type="match status" value="1"/>
</dbReference>
<name>Q9RPN2_YERPE</name>
<accession>Q9RPN2</accession>
<dbReference type="SMART" id="SM00421">
    <property type="entry name" value="HTH_LUXR"/>
    <property type="match status" value="1"/>
</dbReference>
<dbReference type="SUPFAM" id="SSF46894">
    <property type="entry name" value="C-terminal effector domain of the bipartite response regulators"/>
    <property type="match status" value="1"/>
</dbReference>
<reference evidence="3" key="1">
    <citation type="journal article" date="2000" name="Plasmid">
        <title>Complete DNA sequence and analysis of an emerging cryptic plasmid isolated from Yersinia pestis.</title>
        <authorList>
            <person name="Dong X.Q."/>
            <person name="Lindler L.E."/>
            <person name="Chu M.C."/>
        </authorList>
    </citation>
    <scope>NUCLEOTIDE SEQUENCE</scope>
    <source>
        <strain evidence="3">CH971662</strain>
        <plasmid evidence="3">pYC</plasmid>
    </source>
</reference>
<dbReference type="InterPro" id="IPR016032">
    <property type="entry name" value="Sig_transdc_resp-reg_C-effctor"/>
</dbReference>
<evidence type="ECO:0000259" key="2">
    <source>
        <dbReference type="SMART" id="SM00421"/>
    </source>
</evidence>
<dbReference type="GO" id="GO:0003677">
    <property type="term" value="F:DNA binding"/>
    <property type="evidence" value="ECO:0007669"/>
    <property type="project" value="UniProtKB-KW"/>
</dbReference>
<organism evidence="3">
    <name type="scientific">Yersinia pestis</name>
    <dbReference type="NCBI Taxonomy" id="632"/>
    <lineage>
        <taxon>Bacteria</taxon>
        <taxon>Pseudomonadati</taxon>
        <taxon>Pseudomonadota</taxon>
        <taxon>Gammaproteobacteria</taxon>
        <taxon>Enterobacterales</taxon>
        <taxon>Yersiniaceae</taxon>
        <taxon>Yersinia</taxon>
    </lineage>
</organism>
<protein>
    <submittedName>
        <fullName evidence="3">ORF3</fullName>
    </submittedName>
</protein>
<evidence type="ECO:0000313" key="3">
    <source>
        <dbReference type="EMBL" id="AAF05099.1"/>
    </source>
</evidence>
<dbReference type="InterPro" id="IPR000792">
    <property type="entry name" value="Tscrpt_reg_LuxR_C"/>
</dbReference>
<gene>
    <name evidence="3" type="primary">orf3</name>
</gene>
<keyword evidence="1" id="KW-0238">DNA-binding</keyword>
<proteinExistence type="predicted"/>
<dbReference type="InterPro" id="IPR036388">
    <property type="entry name" value="WH-like_DNA-bd_sf"/>
</dbReference>
<evidence type="ECO:0000256" key="1">
    <source>
        <dbReference type="ARBA" id="ARBA00023125"/>
    </source>
</evidence>
<feature type="domain" description="HTH luxR-type" evidence="2">
    <location>
        <begin position="17"/>
        <end position="74"/>
    </location>
</feature>
<dbReference type="AlphaFoldDB" id="Q9RPN2"/>
<dbReference type="RefSeq" id="WP_010891414.1">
    <property type="nucleotide sequence ID" value="NC_002144.1"/>
</dbReference>
<keyword evidence="3" id="KW-0614">Plasmid</keyword>